<dbReference type="PROSITE" id="PS00022">
    <property type="entry name" value="EGF_1"/>
    <property type="match status" value="1"/>
</dbReference>
<dbReference type="STRING" id="2018661.A0A2A2M093"/>
<dbReference type="Proteomes" id="UP000218231">
    <property type="component" value="Unassembled WGS sequence"/>
</dbReference>
<dbReference type="PROSITE" id="PS01187">
    <property type="entry name" value="EGF_CA"/>
    <property type="match status" value="1"/>
</dbReference>
<dbReference type="InterPro" id="IPR051830">
    <property type="entry name" value="NOTCH_homolog"/>
</dbReference>
<keyword evidence="3" id="KW-0677">Repeat</keyword>
<dbReference type="PROSITE" id="PS50026">
    <property type="entry name" value="EGF_3"/>
    <property type="match status" value="2"/>
</dbReference>
<dbReference type="SUPFAM" id="SSF57196">
    <property type="entry name" value="EGF/Laminin"/>
    <property type="match status" value="2"/>
</dbReference>
<gene>
    <name evidence="7" type="ORF">WR25_15605</name>
</gene>
<dbReference type="InterPro" id="IPR018097">
    <property type="entry name" value="EGF_Ca-bd_CS"/>
</dbReference>
<dbReference type="PANTHER" id="PTHR24033">
    <property type="entry name" value="EGF-LIKE DOMAIN-CONTAINING PROTEIN"/>
    <property type="match status" value="1"/>
</dbReference>
<evidence type="ECO:0000313" key="7">
    <source>
        <dbReference type="EMBL" id="PAV91850.1"/>
    </source>
</evidence>
<evidence type="ECO:0000256" key="3">
    <source>
        <dbReference type="ARBA" id="ARBA00022737"/>
    </source>
</evidence>
<evidence type="ECO:0000313" key="8">
    <source>
        <dbReference type="Proteomes" id="UP000218231"/>
    </source>
</evidence>
<dbReference type="SMART" id="SM00181">
    <property type="entry name" value="EGF"/>
    <property type="match status" value="2"/>
</dbReference>
<keyword evidence="4 5" id="KW-1015">Disulfide bond</keyword>
<dbReference type="PROSITE" id="PS00010">
    <property type="entry name" value="ASX_HYDROXYL"/>
    <property type="match status" value="1"/>
</dbReference>
<dbReference type="Gene3D" id="2.10.25.10">
    <property type="entry name" value="Laminin"/>
    <property type="match status" value="2"/>
</dbReference>
<keyword evidence="2" id="KW-0732">Signal</keyword>
<dbReference type="InterPro" id="IPR024731">
    <property type="entry name" value="NELL2-like_EGF"/>
</dbReference>
<feature type="disulfide bond" evidence="5">
    <location>
        <begin position="132"/>
        <end position="141"/>
    </location>
</feature>
<dbReference type="OrthoDB" id="5912995at2759"/>
<evidence type="ECO:0000256" key="5">
    <source>
        <dbReference type="PROSITE-ProRule" id="PRU00076"/>
    </source>
</evidence>
<dbReference type="GO" id="GO:0005509">
    <property type="term" value="F:calcium ion binding"/>
    <property type="evidence" value="ECO:0007669"/>
    <property type="project" value="InterPro"/>
</dbReference>
<dbReference type="FunFam" id="2.10.25.10:FF:000038">
    <property type="entry name" value="Fibrillin 2"/>
    <property type="match status" value="1"/>
</dbReference>
<dbReference type="SMART" id="SM00179">
    <property type="entry name" value="EGF_CA"/>
    <property type="match status" value="1"/>
</dbReference>
<dbReference type="PANTHER" id="PTHR24033:SF224">
    <property type="entry name" value="C-TYPE LECTIN"/>
    <property type="match status" value="1"/>
</dbReference>
<dbReference type="Pfam" id="PF12947">
    <property type="entry name" value="EGF_3"/>
    <property type="match status" value="1"/>
</dbReference>
<feature type="domain" description="EGF-like" evidence="6">
    <location>
        <begin position="145"/>
        <end position="183"/>
    </location>
</feature>
<dbReference type="AlphaFoldDB" id="A0A2A2M093"/>
<dbReference type="InterPro" id="IPR000152">
    <property type="entry name" value="EGF-type_Asp/Asn_hydroxyl_site"/>
</dbReference>
<feature type="disulfide bond" evidence="5">
    <location>
        <begin position="111"/>
        <end position="121"/>
    </location>
</feature>
<accession>A0A2A2M093</accession>
<sequence length="191" mass="21599">MWFHFTLETSVTPEEARTTVQAPAQFDVDLRVYTVIGTTHAISKPFINSSMPEMRPTFVVNFDISKVICQHSADPTDIHIHNMSILCNGVPDCYNNPAIHDESFPYCERKCDSTCSNRGACLYDGEKPMCYCDAGYSGPMCEIEDVNECLDKPCHLMAHCRNMMGSYDCKCLPGFKGDGYKCFGWFIYSNF</sequence>
<evidence type="ECO:0000256" key="1">
    <source>
        <dbReference type="ARBA" id="ARBA00022536"/>
    </source>
</evidence>
<evidence type="ECO:0000256" key="2">
    <source>
        <dbReference type="ARBA" id="ARBA00022729"/>
    </source>
</evidence>
<dbReference type="PROSITE" id="PS01186">
    <property type="entry name" value="EGF_2"/>
    <property type="match status" value="2"/>
</dbReference>
<dbReference type="InterPro" id="IPR001881">
    <property type="entry name" value="EGF-like_Ca-bd_dom"/>
</dbReference>
<proteinExistence type="predicted"/>
<evidence type="ECO:0000259" key="6">
    <source>
        <dbReference type="PROSITE" id="PS50026"/>
    </source>
</evidence>
<feature type="domain" description="EGF-like" evidence="6">
    <location>
        <begin position="108"/>
        <end position="142"/>
    </location>
</feature>
<evidence type="ECO:0000256" key="4">
    <source>
        <dbReference type="ARBA" id="ARBA00023157"/>
    </source>
</evidence>
<organism evidence="7 8">
    <name type="scientific">Diploscapter pachys</name>
    <dbReference type="NCBI Taxonomy" id="2018661"/>
    <lineage>
        <taxon>Eukaryota</taxon>
        <taxon>Metazoa</taxon>
        <taxon>Ecdysozoa</taxon>
        <taxon>Nematoda</taxon>
        <taxon>Chromadorea</taxon>
        <taxon>Rhabditida</taxon>
        <taxon>Rhabditina</taxon>
        <taxon>Rhabditomorpha</taxon>
        <taxon>Rhabditoidea</taxon>
        <taxon>Rhabditidae</taxon>
        <taxon>Diploscapter</taxon>
    </lineage>
</organism>
<dbReference type="CDD" id="cd00054">
    <property type="entry name" value="EGF_CA"/>
    <property type="match status" value="1"/>
</dbReference>
<name>A0A2A2M093_9BILA</name>
<comment type="caution">
    <text evidence="5">Lacks conserved residue(s) required for the propagation of feature annotation.</text>
</comment>
<reference evidence="7 8" key="1">
    <citation type="journal article" date="2017" name="Curr. Biol.">
        <title>Genome architecture and evolution of a unichromosomal asexual nematode.</title>
        <authorList>
            <person name="Fradin H."/>
            <person name="Zegar C."/>
            <person name="Gutwein M."/>
            <person name="Lucas J."/>
            <person name="Kovtun M."/>
            <person name="Corcoran D."/>
            <person name="Baugh L.R."/>
            <person name="Kiontke K."/>
            <person name="Gunsalus K."/>
            <person name="Fitch D.H."/>
            <person name="Piano F."/>
        </authorList>
    </citation>
    <scope>NUCLEOTIDE SEQUENCE [LARGE SCALE GENOMIC DNA]</scope>
    <source>
        <strain evidence="7">PF1309</strain>
    </source>
</reference>
<comment type="caution">
    <text evidence="7">The sequence shown here is derived from an EMBL/GenBank/DDBJ whole genome shotgun (WGS) entry which is preliminary data.</text>
</comment>
<keyword evidence="1 5" id="KW-0245">EGF-like domain</keyword>
<dbReference type="InterPro" id="IPR000742">
    <property type="entry name" value="EGF"/>
</dbReference>
<protein>
    <recommendedName>
        <fullName evidence="6">EGF-like domain-containing protein</fullName>
    </recommendedName>
</protein>
<dbReference type="EMBL" id="LIAE01006288">
    <property type="protein sequence ID" value="PAV91850.1"/>
    <property type="molecule type" value="Genomic_DNA"/>
</dbReference>
<keyword evidence="8" id="KW-1185">Reference proteome</keyword>